<name>A0A498QI47_9MYCO</name>
<gene>
    <name evidence="2" type="ORF">LAUMK13_05784</name>
</gene>
<dbReference type="PANTHER" id="PTHR34614:SF2">
    <property type="entry name" value="TRANSPOSASE IS4-LIKE DOMAIN-CONTAINING PROTEIN"/>
    <property type="match status" value="1"/>
</dbReference>
<feature type="coiled-coil region" evidence="1">
    <location>
        <begin position="303"/>
        <end position="330"/>
    </location>
</feature>
<keyword evidence="3" id="KW-1185">Reference proteome</keyword>
<evidence type="ECO:0000256" key="1">
    <source>
        <dbReference type="SAM" id="Coils"/>
    </source>
</evidence>
<proteinExistence type="predicted"/>
<sequence>MAKLSETPAGQPIRSQHKQFGDLAAVWSMLARLDVAGIVDEVAPRYANAAASVGTYLALACANRIVDPCSKRGFADWWATTAGPRWVKLDRAAVDHRRFWDAMDRLGQTELREIETRLGRRMVTEFGLDLTGLALDMTNFATFIDTGNDRAPIAQRGKAKQKRTDLRLVGLALVVTRDGGVPVIAHAYPGDRPDVTQFSTVVDELVTRYRDLVEHVESLTVVYDAGQNSSDNHAVVEAHGIGFVGSLPPSDHPDLLQIPTRDYRPVDDDRYPGLSHVDTTVTALGVTRRAVLTHSANLHAKQSRGLDQTLAKARRRLADLAARLARGRTRRDRDRVQAEITAICKPRWVADILTVTLTGEAPAQLRLSWRTDTKARKRLEERLFGKRILFTNRDWPVPDVVAAYRSQSDAEFGFRQLKDPHVVSFSPMHHWTDSKIRVHVFYCVLALAVAHLMRRQTEHAGLHLSVRELLDELVGIQETVLIYHDGSKGRPRVQRMLTDMSPTQQRLADLFAIHQYAPTR</sequence>
<dbReference type="AlphaFoldDB" id="A0A498QI47"/>
<accession>A0A498QI47</accession>
<evidence type="ECO:0008006" key="4">
    <source>
        <dbReference type="Google" id="ProtNLM"/>
    </source>
</evidence>
<dbReference type="Proteomes" id="UP000267289">
    <property type="component" value="Unassembled WGS sequence"/>
</dbReference>
<keyword evidence="1" id="KW-0175">Coiled coil</keyword>
<dbReference type="PANTHER" id="PTHR34614">
    <property type="match status" value="1"/>
</dbReference>
<evidence type="ECO:0000313" key="2">
    <source>
        <dbReference type="EMBL" id="VBA47258.1"/>
    </source>
</evidence>
<organism evidence="2 3">
    <name type="scientific">Mycobacterium innocens</name>
    <dbReference type="NCBI Taxonomy" id="2341083"/>
    <lineage>
        <taxon>Bacteria</taxon>
        <taxon>Bacillati</taxon>
        <taxon>Actinomycetota</taxon>
        <taxon>Actinomycetes</taxon>
        <taxon>Mycobacteriales</taxon>
        <taxon>Mycobacteriaceae</taxon>
        <taxon>Mycobacterium</taxon>
    </lineage>
</organism>
<reference evidence="2 3" key="1">
    <citation type="submission" date="2018-09" db="EMBL/GenBank/DDBJ databases">
        <authorList>
            <person name="Tagini F."/>
        </authorList>
    </citation>
    <scope>NUCLEOTIDE SEQUENCE [LARGE SCALE GENOMIC DNA]</scope>
    <source>
        <strain evidence="2 3">MK13</strain>
    </source>
</reference>
<protein>
    <recommendedName>
        <fullName evidence="4">Transposase IS4-like domain-containing protein</fullName>
    </recommendedName>
</protein>
<dbReference type="EMBL" id="UPHQ01000343">
    <property type="protein sequence ID" value="VBA47258.1"/>
    <property type="molecule type" value="Genomic_DNA"/>
</dbReference>
<dbReference type="NCBIfam" id="NF033559">
    <property type="entry name" value="transpos_IS1634"/>
    <property type="match status" value="1"/>
</dbReference>
<dbReference type="InterPro" id="IPR047654">
    <property type="entry name" value="IS1634_transpos"/>
</dbReference>
<evidence type="ECO:0000313" key="3">
    <source>
        <dbReference type="Proteomes" id="UP000267289"/>
    </source>
</evidence>